<name>A0A6M3K607_9ZZZZ</name>
<dbReference type="AlphaFoldDB" id="A0A6M3K607"/>
<reference evidence="2" key="1">
    <citation type="submission" date="2020-03" db="EMBL/GenBank/DDBJ databases">
        <title>The deep terrestrial virosphere.</title>
        <authorList>
            <person name="Holmfeldt K."/>
            <person name="Nilsson E."/>
            <person name="Simone D."/>
            <person name="Lopez-Fernandez M."/>
            <person name="Wu X."/>
            <person name="de Brujin I."/>
            <person name="Lundin D."/>
            <person name="Andersson A."/>
            <person name="Bertilsson S."/>
            <person name="Dopson M."/>
        </authorList>
    </citation>
    <scope>NUCLEOTIDE SEQUENCE</scope>
    <source>
        <strain evidence="2">MM415A01530</strain>
    </source>
</reference>
<dbReference type="EMBL" id="MT142219">
    <property type="protein sequence ID" value="QJA76355.1"/>
    <property type="molecule type" value="Genomic_DNA"/>
</dbReference>
<keyword evidence="1" id="KW-0472">Membrane</keyword>
<accession>A0A6M3K607</accession>
<keyword evidence="1" id="KW-0812">Transmembrane</keyword>
<keyword evidence="1" id="KW-1133">Transmembrane helix</keyword>
<sequence>METVNDLFGLIIIAFFFAFSVGILGGIVGWFLGRRCRESERPFSYELKIESKENYDRYRLLVTSVNGEVKEYEIGIE</sequence>
<proteinExistence type="predicted"/>
<evidence type="ECO:0000256" key="1">
    <source>
        <dbReference type="SAM" id="Phobius"/>
    </source>
</evidence>
<feature type="transmembrane region" description="Helical" evidence="1">
    <location>
        <begin position="6"/>
        <end position="32"/>
    </location>
</feature>
<gene>
    <name evidence="2" type="ORF">MM415A01530_0016</name>
</gene>
<protein>
    <submittedName>
        <fullName evidence="2">Uncharacterized protein</fullName>
    </submittedName>
</protein>
<organism evidence="2">
    <name type="scientific">viral metagenome</name>
    <dbReference type="NCBI Taxonomy" id="1070528"/>
    <lineage>
        <taxon>unclassified sequences</taxon>
        <taxon>metagenomes</taxon>
        <taxon>organismal metagenomes</taxon>
    </lineage>
</organism>
<evidence type="ECO:0000313" key="2">
    <source>
        <dbReference type="EMBL" id="QJA76355.1"/>
    </source>
</evidence>